<dbReference type="SUPFAM" id="SSF102705">
    <property type="entry name" value="NIF3 (NGG1p interacting factor 3)-like"/>
    <property type="match status" value="1"/>
</dbReference>
<dbReference type="GO" id="GO:0046872">
    <property type="term" value="F:metal ion binding"/>
    <property type="evidence" value="ECO:0007669"/>
    <property type="project" value="UniProtKB-KW"/>
</dbReference>
<dbReference type="Proteomes" id="UP000321083">
    <property type="component" value="Unassembled WGS sequence"/>
</dbReference>
<evidence type="ECO:0000256" key="3">
    <source>
        <dbReference type="ARBA" id="ARBA00022112"/>
    </source>
</evidence>
<evidence type="ECO:0000313" key="6">
    <source>
        <dbReference type="EMBL" id="TWW09548.1"/>
    </source>
</evidence>
<keyword evidence="6" id="KW-0378">Hydrolase</keyword>
<evidence type="ECO:0000256" key="2">
    <source>
        <dbReference type="ARBA" id="ARBA00011643"/>
    </source>
</evidence>
<evidence type="ECO:0000256" key="5">
    <source>
        <dbReference type="PIRSR" id="PIRSR602678-1"/>
    </source>
</evidence>
<feature type="binding site" evidence="5">
    <location>
        <position position="66"/>
    </location>
    <ligand>
        <name>a divalent metal cation</name>
        <dbReference type="ChEBI" id="CHEBI:60240"/>
        <label>1</label>
    </ligand>
</feature>
<dbReference type="PANTHER" id="PTHR13799:SF14">
    <property type="entry name" value="GTP CYCLOHYDROLASE 1 TYPE 2 HOMOLOG"/>
    <property type="match status" value="1"/>
</dbReference>
<comment type="subunit">
    <text evidence="2">Homohexamer.</text>
</comment>
<dbReference type="PANTHER" id="PTHR13799">
    <property type="entry name" value="NGG1 INTERACTING FACTOR 3"/>
    <property type="match status" value="1"/>
</dbReference>
<comment type="caution">
    <text evidence="6">The sequence shown here is derived from an EMBL/GenBank/DDBJ whole genome shotgun (WGS) entry which is preliminary data.</text>
</comment>
<dbReference type="InterPro" id="IPR002678">
    <property type="entry name" value="DUF34/NIF3"/>
</dbReference>
<dbReference type="Pfam" id="PF01784">
    <property type="entry name" value="DUF34_NIF3"/>
    <property type="match status" value="1"/>
</dbReference>
<evidence type="ECO:0000313" key="7">
    <source>
        <dbReference type="Proteomes" id="UP000321083"/>
    </source>
</evidence>
<keyword evidence="7" id="KW-1185">Reference proteome</keyword>
<dbReference type="EMBL" id="SRHE01000242">
    <property type="protein sequence ID" value="TWW09548.1"/>
    <property type="molecule type" value="Genomic_DNA"/>
</dbReference>
<comment type="similarity">
    <text evidence="1">Belongs to the GTP cyclohydrolase I type 2/NIF3 family.</text>
</comment>
<feature type="binding site" evidence="5">
    <location>
        <position position="224"/>
    </location>
    <ligand>
        <name>a divalent metal cation</name>
        <dbReference type="ChEBI" id="CHEBI:60240"/>
        <label>1</label>
    </ligand>
</feature>
<feature type="binding site" evidence="5">
    <location>
        <position position="65"/>
    </location>
    <ligand>
        <name>a divalent metal cation</name>
        <dbReference type="ChEBI" id="CHEBI:60240"/>
        <label>1</label>
    </ligand>
</feature>
<feature type="binding site" evidence="5">
    <location>
        <position position="104"/>
    </location>
    <ligand>
        <name>a divalent metal cation</name>
        <dbReference type="ChEBI" id="CHEBI:60240"/>
        <label>1</label>
    </ligand>
</feature>
<feature type="binding site" evidence="5">
    <location>
        <position position="228"/>
    </location>
    <ligand>
        <name>a divalent metal cation</name>
        <dbReference type="ChEBI" id="CHEBI:60240"/>
        <label>1</label>
    </ligand>
</feature>
<proteinExistence type="inferred from homology"/>
<dbReference type="FunFam" id="3.40.1390.30:FF:000001">
    <property type="entry name" value="GTP cyclohydrolase 1 type 2"/>
    <property type="match status" value="1"/>
</dbReference>
<gene>
    <name evidence="6" type="ORF">E3A20_13220</name>
</gene>
<dbReference type="Gene3D" id="3.40.1390.30">
    <property type="entry name" value="NIF3 (NGG1p interacting factor 3)-like"/>
    <property type="match status" value="2"/>
</dbReference>
<keyword evidence="4 5" id="KW-0479">Metal-binding</keyword>
<dbReference type="AlphaFoldDB" id="A0A5C6M4M8"/>
<evidence type="ECO:0000256" key="4">
    <source>
        <dbReference type="ARBA" id="ARBA00022723"/>
    </source>
</evidence>
<reference evidence="6 7" key="2">
    <citation type="submission" date="2019-08" db="EMBL/GenBank/DDBJ databases">
        <authorList>
            <person name="Henke P."/>
        </authorList>
    </citation>
    <scope>NUCLEOTIDE SEQUENCE [LARGE SCALE GENOMIC DNA]</scope>
    <source>
        <strain evidence="6">Phe10_nw2017</strain>
    </source>
</reference>
<name>A0A5C6M4M8_9PLAN</name>
<organism evidence="6 7">
    <name type="scientific">Planctomyces bekefii</name>
    <dbReference type="NCBI Taxonomy" id="1653850"/>
    <lineage>
        <taxon>Bacteria</taxon>
        <taxon>Pseudomonadati</taxon>
        <taxon>Planctomycetota</taxon>
        <taxon>Planctomycetia</taxon>
        <taxon>Planctomycetales</taxon>
        <taxon>Planctomycetaceae</taxon>
        <taxon>Planctomyces</taxon>
    </lineage>
</organism>
<dbReference type="GO" id="GO:0016787">
    <property type="term" value="F:hydrolase activity"/>
    <property type="evidence" value="ECO:0007669"/>
    <property type="project" value="UniProtKB-KW"/>
</dbReference>
<evidence type="ECO:0000256" key="1">
    <source>
        <dbReference type="ARBA" id="ARBA00006964"/>
    </source>
</evidence>
<dbReference type="GO" id="GO:0005737">
    <property type="term" value="C:cytoplasm"/>
    <property type="evidence" value="ECO:0007669"/>
    <property type="project" value="TreeGrafter"/>
</dbReference>
<protein>
    <recommendedName>
        <fullName evidence="3">GTP cyclohydrolase 1 type 2 homolog</fullName>
    </recommendedName>
</protein>
<accession>A0A5C6M4M8</accession>
<reference evidence="6 7" key="1">
    <citation type="submission" date="2019-08" db="EMBL/GenBank/DDBJ databases">
        <title>100 year-old enigma solved: identification of Planctomyces bekefii, the type genus and species of the phylum Planctomycetes.</title>
        <authorList>
            <person name="Svetlana D.N."/>
            <person name="Overmann J."/>
        </authorList>
    </citation>
    <scope>NUCLEOTIDE SEQUENCE [LARGE SCALE GENOMIC DNA]</scope>
    <source>
        <strain evidence="6">Phe10_nw2017</strain>
    </source>
</reference>
<dbReference type="InterPro" id="IPR036069">
    <property type="entry name" value="DUF34/NIF3_sf"/>
</dbReference>
<dbReference type="NCBIfam" id="TIGR00486">
    <property type="entry name" value="YbgI_SA1388"/>
    <property type="match status" value="1"/>
</dbReference>
<sequence>MATVAEICGVLRAIAPPDLAESWDNVGLLLGDEGADVGRLMTCLTLTEDVAEEAVSAGVGLVVTHHPLFFRPVQRLTSADAEGRVVLSLLRAGIAVCSAHTAWDSAVLGINQQLAELLGLQGIGVLRKPAAGGEGGGGRYGELSESASVEDFGVRAGQLLGATGVQLVSGGRAVRRVAVACGAAAEYLRDAAERGCDTLVTGEARFHAALEARALGLNLVLVGHYASERRGVEVLAGCLADRLLGVECFASRRECDPLISGFVVAGGG</sequence>